<dbReference type="EMBL" id="JAHLQT010009451">
    <property type="protein sequence ID" value="KAG7173560.1"/>
    <property type="molecule type" value="Genomic_DNA"/>
</dbReference>
<sequence>MHLVISKPSCHPPTLPEIRRDKRQTHKRRSNHKKINSLDTKKVGYLFLPPQPSTKTREEAKGSVDRFFQVTEYLKLPQRGMVVFSRAESLEGRTLTDGQNNREWTTVSHAWSCEGSEHPTD</sequence>
<feature type="region of interest" description="Disordered" evidence="1">
    <location>
        <begin position="1"/>
        <end position="35"/>
    </location>
</feature>
<gene>
    <name evidence="2" type="ORF">Hamer_G029348</name>
</gene>
<keyword evidence="3" id="KW-1185">Reference proteome</keyword>
<accession>A0A8J5N5Y5</accession>
<protein>
    <submittedName>
        <fullName evidence="2">Uncharacterized protein</fullName>
    </submittedName>
</protein>
<reference evidence="2" key="1">
    <citation type="journal article" date="2021" name="Sci. Adv.">
        <title>The American lobster genome reveals insights on longevity, neural, and immune adaptations.</title>
        <authorList>
            <person name="Polinski J.M."/>
            <person name="Zimin A.V."/>
            <person name="Clark K.F."/>
            <person name="Kohn A.B."/>
            <person name="Sadowski N."/>
            <person name="Timp W."/>
            <person name="Ptitsyn A."/>
            <person name="Khanna P."/>
            <person name="Romanova D.Y."/>
            <person name="Williams P."/>
            <person name="Greenwood S.J."/>
            <person name="Moroz L.L."/>
            <person name="Walt D.R."/>
            <person name="Bodnar A.G."/>
        </authorList>
    </citation>
    <scope>NUCLEOTIDE SEQUENCE</scope>
    <source>
        <strain evidence="2">GMGI-L3</strain>
    </source>
</reference>
<evidence type="ECO:0000256" key="1">
    <source>
        <dbReference type="SAM" id="MobiDB-lite"/>
    </source>
</evidence>
<feature type="compositionally biased region" description="Basic residues" evidence="1">
    <location>
        <begin position="21"/>
        <end position="35"/>
    </location>
</feature>
<dbReference type="AlphaFoldDB" id="A0A8J5N5Y5"/>
<dbReference type="Proteomes" id="UP000747542">
    <property type="component" value="Unassembled WGS sequence"/>
</dbReference>
<organism evidence="2 3">
    <name type="scientific">Homarus americanus</name>
    <name type="common">American lobster</name>
    <dbReference type="NCBI Taxonomy" id="6706"/>
    <lineage>
        <taxon>Eukaryota</taxon>
        <taxon>Metazoa</taxon>
        <taxon>Ecdysozoa</taxon>
        <taxon>Arthropoda</taxon>
        <taxon>Crustacea</taxon>
        <taxon>Multicrustacea</taxon>
        <taxon>Malacostraca</taxon>
        <taxon>Eumalacostraca</taxon>
        <taxon>Eucarida</taxon>
        <taxon>Decapoda</taxon>
        <taxon>Pleocyemata</taxon>
        <taxon>Astacidea</taxon>
        <taxon>Nephropoidea</taxon>
        <taxon>Nephropidae</taxon>
        <taxon>Homarus</taxon>
    </lineage>
</organism>
<proteinExistence type="predicted"/>
<comment type="caution">
    <text evidence="2">The sequence shown here is derived from an EMBL/GenBank/DDBJ whole genome shotgun (WGS) entry which is preliminary data.</text>
</comment>
<evidence type="ECO:0000313" key="3">
    <source>
        <dbReference type="Proteomes" id="UP000747542"/>
    </source>
</evidence>
<evidence type="ECO:0000313" key="2">
    <source>
        <dbReference type="EMBL" id="KAG7173560.1"/>
    </source>
</evidence>
<name>A0A8J5N5Y5_HOMAM</name>